<accession>A0A9P6HG41</accession>
<reference evidence="2" key="2">
    <citation type="submission" date="2020-11" db="EMBL/GenBank/DDBJ databases">
        <authorList>
            <consortium name="DOE Joint Genome Institute"/>
            <person name="Kuo A."/>
            <person name="Miyauchi S."/>
            <person name="Kiss E."/>
            <person name="Drula E."/>
            <person name="Kohler A."/>
            <person name="Sanchez-Garcia M."/>
            <person name="Andreopoulos B."/>
            <person name="Barry K.W."/>
            <person name="Bonito G."/>
            <person name="Buee M."/>
            <person name="Carver A."/>
            <person name="Chen C."/>
            <person name="Cichocki N."/>
            <person name="Clum A."/>
            <person name="Culley D."/>
            <person name="Crous P.W."/>
            <person name="Fauchery L."/>
            <person name="Girlanda M."/>
            <person name="Hayes R."/>
            <person name="Keri Z."/>
            <person name="Labutti K."/>
            <person name="Lipzen A."/>
            <person name="Lombard V."/>
            <person name="Magnuson J."/>
            <person name="Maillard F."/>
            <person name="Morin E."/>
            <person name="Murat C."/>
            <person name="Nolan M."/>
            <person name="Ohm R."/>
            <person name="Pangilinan J."/>
            <person name="Pereira M."/>
            <person name="Perotto S."/>
            <person name="Peter M."/>
            <person name="Riley R."/>
            <person name="Sitrit Y."/>
            <person name="Stielow B."/>
            <person name="Szollosi G."/>
            <person name="Zifcakova L."/>
            <person name="Stursova M."/>
            <person name="Spatafora J.W."/>
            <person name="Tedersoo L."/>
            <person name="Vaario L.-M."/>
            <person name="Yamada A."/>
            <person name="Yan M."/>
            <person name="Wang P."/>
            <person name="Xu J."/>
            <person name="Bruns T."/>
            <person name="Baldrian P."/>
            <person name="Vilgalys R."/>
            <person name="Henrissat B."/>
            <person name="Grigoriev I.V."/>
            <person name="Hibbett D."/>
            <person name="Nagy L.G."/>
            <person name="Martin F.M."/>
        </authorList>
    </citation>
    <scope>NUCLEOTIDE SEQUENCE</scope>
    <source>
        <strain evidence="2">UH-Tt-Lm1</strain>
    </source>
</reference>
<name>A0A9P6HG41_9AGAM</name>
<protein>
    <recommendedName>
        <fullName evidence="4">F-box domain-containing protein</fullName>
    </recommendedName>
</protein>
<feature type="compositionally biased region" description="Polar residues" evidence="1">
    <location>
        <begin position="1"/>
        <end position="10"/>
    </location>
</feature>
<evidence type="ECO:0008006" key="4">
    <source>
        <dbReference type="Google" id="ProtNLM"/>
    </source>
</evidence>
<keyword evidence="3" id="KW-1185">Reference proteome</keyword>
<feature type="region of interest" description="Disordered" evidence="1">
    <location>
        <begin position="1"/>
        <end position="22"/>
    </location>
</feature>
<dbReference type="SUPFAM" id="SSF52047">
    <property type="entry name" value="RNI-like"/>
    <property type="match status" value="1"/>
</dbReference>
<evidence type="ECO:0000313" key="3">
    <source>
        <dbReference type="Proteomes" id="UP000736335"/>
    </source>
</evidence>
<comment type="caution">
    <text evidence="2">The sequence shown here is derived from an EMBL/GenBank/DDBJ whole genome shotgun (WGS) entry which is preliminary data.</text>
</comment>
<reference evidence="2" key="1">
    <citation type="journal article" date="2020" name="Nat. Commun.">
        <title>Large-scale genome sequencing of mycorrhizal fungi provides insights into the early evolution of symbiotic traits.</title>
        <authorList>
            <person name="Miyauchi S."/>
            <person name="Kiss E."/>
            <person name="Kuo A."/>
            <person name="Drula E."/>
            <person name="Kohler A."/>
            <person name="Sanchez-Garcia M."/>
            <person name="Morin E."/>
            <person name="Andreopoulos B."/>
            <person name="Barry K.W."/>
            <person name="Bonito G."/>
            <person name="Buee M."/>
            <person name="Carver A."/>
            <person name="Chen C."/>
            <person name="Cichocki N."/>
            <person name="Clum A."/>
            <person name="Culley D."/>
            <person name="Crous P.W."/>
            <person name="Fauchery L."/>
            <person name="Girlanda M."/>
            <person name="Hayes R.D."/>
            <person name="Keri Z."/>
            <person name="LaButti K."/>
            <person name="Lipzen A."/>
            <person name="Lombard V."/>
            <person name="Magnuson J."/>
            <person name="Maillard F."/>
            <person name="Murat C."/>
            <person name="Nolan M."/>
            <person name="Ohm R.A."/>
            <person name="Pangilinan J."/>
            <person name="Pereira M.F."/>
            <person name="Perotto S."/>
            <person name="Peter M."/>
            <person name="Pfister S."/>
            <person name="Riley R."/>
            <person name="Sitrit Y."/>
            <person name="Stielow J.B."/>
            <person name="Szollosi G."/>
            <person name="Zifcakova L."/>
            <person name="Stursova M."/>
            <person name="Spatafora J.W."/>
            <person name="Tedersoo L."/>
            <person name="Vaario L.M."/>
            <person name="Yamada A."/>
            <person name="Yan M."/>
            <person name="Wang P."/>
            <person name="Xu J."/>
            <person name="Bruns T."/>
            <person name="Baldrian P."/>
            <person name="Vilgalys R."/>
            <person name="Dunand C."/>
            <person name="Henrissat B."/>
            <person name="Grigoriev I.V."/>
            <person name="Hibbett D."/>
            <person name="Nagy L.G."/>
            <person name="Martin F.M."/>
        </authorList>
    </citation>
    <scope>NUCLEOTIDE SEQUENCE</scope>
    <source>
        <strain evidence="2">UH-Tt-Lm1</strain>
    </source>
</reference>
<evidence type="ECO:0000313" key="2">
    <source>
        <dbReference type="EMBL" id="KAF9786436.1"/>
    </source>
</evidence>
<dbReference type="Gene3D" id="3.80.10.10">
    <property type="entry name" value="Ribonuclease Inhibitor"/>
    <property type="match status" value="1"/>
</dbReference>
<dbReference type="AlphaFoldDB" id="A0A9P6HG41"/>
<dbReference type="EMBL" id="WIUZ02000006">
    <property type="protein sequence ID" value="KAF9786436.1"/>
    <property type="molecule type" value="Genomic_DNA"/>
</dbReference>
<organism evidence="2 3">
    <name type="scientific">Thelephora terrestris</name>
    <dbReference type="NCBI Taxonomy" id="56493"/>
    <lineage>
        <taxon>Eukaryota</taxon>
        <taxon>Fungi</taxon>
        <taxon>Dikarya</taxon>
        <taxon>Basidiomycota</taxon>
        <taxon>Agaricomycotina</taxon>
        <taxon>Agaricomycetes</taxon>
        <taxon>Thelephorales</taxon>
        <taxon>Thelephoraceae</taxon>
        <taxon>Thelephora</taxon>
    </lineage>
</organism>
<dbReference type="OrthoDB" id="10423345at2759"/>
<sequence length="615" mass="69153">MSPTRNTSLSKPPHLQLKGPSGEPLRSLTIASMTASVNDALLQKTGGEVTATLAHMKHLLRIRNQLCSPLLRLPTETIIRILAFIMADLDSVLSHIRVAMPIYGSCHHIHNIMRHATELWWRVDFACIREAHSIFLRSRRDPRVLLLDTRRVFSERCSGVEGVLDHWRNKLGFKGRRLHTLEFCGSSSTFSHFSWILERPLPRVEHLKIHIGKLIGEELVEEPQDPLPVELPAMPLRVLDLRNVTLSWSSQLHLFNGLRELHLNFRDCDHIVEIPEEELFGIFDASPRLEHLSLLKIGHGILVVDDMPLPPKRILQFPNLISLSLENSPMVLKYTLEYMDLPVIASLKIRSFVSWRVVPTAINLFFPAADGHFPTRLLPGSTKFAVSSIDDEPDPSIKAEIGGVTLQLDFPFDESELGRSLFMSCIPQLVPPSATTLKFDYTNLGEQGWRDFFTSHPEVRSIECTEGCGVPVSKSLWNALSPTGDEGAGVACPKLESIYITTYTDEISFTSLSDCLRNRQIAGFTLKRLNMLDFHGFMGEVDLDEFHQEFDLLVETVEAGGRFGSEPGVSPVPICELGCVLTGIQWGRKYRAHLWFSKGLDEEETESDTDGEGSK</sequence>
<gene>
    <name evidence="2" type="ORF">BJ322DRAFT_1059578</name>
</gene>
<dbReference type="InterPro" id="IPR032675">
    <property type="entry name" value="LRR_dom_sf"/>
</dbReference>
<proteinExistence type="predicted"/>
<evidence type="ECO:0000256" key="1">
    <source>
        <dbReference type="SAM" id="MobiDB-lite"/>
    </source>
</evidence>
<dbReference type="Proteomes" id="UP000736335">
    <property type="component" value="Unassembled WGS sequence"/>
</dbReference>